<feature type="transmembrane region" description="Helical" evidence="1">
    <location>
        <begin position="20"/>
        <end position="40"/>
    </location>
</feature>
<reference evidence="2 3" key="1">
    <citation type="journal article" date="2013" name="PLoS Genet.">
        <title>Genomic mechanisms accounting for the adaptation to parasitism in nematode-trapping fungi.</title>
        <authorList>
            <person name="Meerupati T."/>
            <person name="Andersson K.M."/>
            <person name="Friman E."/>
            <person name="Kumar D."/>
            <person name="Tunlid A."/>
            <person name="Ahren D."/>
        </authorList>
    </citation>
    <scope>NUCLEOTIDE SEQUENCE [LARGE SCALE GENOMIC DNA]</scope>
    <source>
        <strain evidence="2 3">CBS 200.50</strain>
    </source>
</reference>
<dbReference type="EMBL" id="AQGS01000635">
    <property type="protein sequence ID" value="EPS37479.1"/>
    <property type="molecule type" value="Genomic_DNA"/>
</dbReference>
<name>S8A3Y8_DACHA</name>
<evidence type="ECO:0000313" key="3">
    <source>
        <dbReference type="Proteomes" id="UP000015100"/>
    </source>
</evidence>
<proteinExistence type="predicted"/>
<organism evidence="2 3">
    <name type="scientific">Dactylellina haptotyla (strain CBS 200.50)</name>
    <name type="common">Nematode-trapping fungus</name>
    <name type="synonym">Monacrosporium haptotylum</name>
    <dbReference type="NCBI Taxonomy" id="1284197"/>
    <lineage>
        <taxon>Eukaryota</taxon>
        <taxon>Fungi</taxon>
        <taxon>Dikarya</taxon>
        <taxon>Ascomycota</taxon>
        <taxon>Pezizomycotina</taxon>
        <taxon>Orbiliomycetes</taxon>
        <taxon>Orbiliales</taxon>
        <taxon>Orbiliaceae</taxon>
        <taxon>Dactylellina</taxon>
    </lineage>
</organism>
<dbReference type="AlphaFoldDB" id="S8A3Y8"/>
<comment type="caution">
    <text evidence="2">The sequence shown here is derived from an EMBL/GenBank/DDBJ whole genome shotgun (WGS) entry which is preliminary data.</text>
</comment>
<dbReference type="Proteomes" id="UP000015100">
    <property type="component" value="Unassembled WGS sequence"/>
</dbReference>
<keyword evidence="1" id="KW-0812">Transmembrane</keyword>
<reference evidence="3" key="2">
    <citation type="submission" date="2013-04" db="EMBL/GenBank/DDBJ databases">
        <title>Genomic mechanisms accounting for the adaptation to parasitism in nematode-trapping fungi.</title>
        <authorList>
            <person name="Ahren D.G."/>
        </authorList>
    </citation>
    <scope>NUCLEOTIDE SEQUENCE [LARGE SCALE GENOMIC DNA]</scope>
    <source>
        <strain evidence="3">CBS 200.50</strain>
    </source>
</reference>
<accession>S8A3Y8</accession>
<gene>
    <name evidence="2" type="ORF">H072_8810</name>
</gene>
<evidence type="ECO:0000256" key="1">
    <source>
        <dbReference type="SAM" id="Phobius"/>
    </source>
</evidence>
<keyword evidence="1" id="KW-0472">Membrane</keyword>
<keyword evidence="3" id="KW-1185">Reference proteome</keyword>
<dbReference type="HOGENOM" id="CLU_2305993_0_0_1"/>
<keyword evidence="1" id="KW-1133">Transmembrane helix</keyword>
<sequence>MKVLRRFFHTTCRQMADKLYSTQVPISMIGLTGAIFCGLLHNDMGNMENRINNHLQGLETRMDTRFAAIDSRMDAFYQILVEKKHVAEKPDAVENPAIAG</sequence>
<evidence type="ECO:0000313" key="2">
    <source>
        <dbReference type="EMBL" id="EPS37479.1"/>
    </source>
</evidence>
<protein>
    <submittedName>
        <fullName evidence="2">Uncharacterized protein</fullName>
    </submittedName>
</protein>